<evidence type="ECO:0000313" key="3">
    <source>
        <dbReference type="Proteomes" id="UP000580861"/>
    </source>
</evidence>
<evidence type="ECO:0000313" key="2">
    <source>
        <dbReference type="EMBL" id="MBB5854480.1"/>
    </source>
</evidence>
<keyword evidence="3" id="KW-1185">Reference proteome</keyword>
<gene>
    <name evidence="2" type="ORF">HDA45_004567</name>
</gene>
<dbReference type="InterPro" id="IPR056118">
    <property type="entry name" value="DUF7701"/>
</dbReference>
<protein>
    <recommendedName>
        <fullName evidence="1">DUF7701 domain-containing protein</fullName>
    </recommendedName>
</protein>
<proteinExistence type="predicted"/>
<organism evidence="2 3">
    <name type="scientific">Amycolatopsis umgeniensis</name>
    <dbReference type="NCBI Taxonomy" id="336628"/>
    <lineage>
        <taxon>Bacteria</taxon>
        <taxon>Bacillati</taxon>
        <taxon>Actinomycetota</taxon>
        <taxon>Actinomycetes</taxon>
        <taxon>Pseudonocardiales</taxon>
        <taxon>Pseudonocardiaceae</taxon>
        <taxon>Amycolatopsis</taxon>
    </lineage>
</organism>
<dbReference type="AlphaFoldDB" id="A0A841B6I5"/>
<accession>A0A841B6I5</accession>
<sequence>MSNYLSDLAARVRAAVPSEAEPPADTDDLFVLYAILVRVKGTQTSLSDVHDAWSGWIIQKGMQHKSLVPFDQLDASTKSEDSPYLAAIHKVAHDLDKNT</sequence>
<dbReference type="Proteomes" id="UP000580861">
    <property type="component" value="Unassembled WGS sequence"/>
</dbReference>
<feature type="domain" description="DUF7701" evidence="1">
    <location>
        <begin position="3"/>
        <end position="92"/>
    </location>
</feature>
<reference evidence="2 3" key="1">
    <citation type="submission" date="2020-08" db="EMBL/GenBank/DDBJ databases">
        <title>Sequencing the genomes of 1000 actinobacteria strains.</title>
        <authorList>
            <person name="Klenk H.-P."/>
        </authorList>
    </citation>
    <scope>NUCLEOTIDE SEQUENCE [LARGE SCALE GENOMIC DNA]</scope>
    <source>
        <strain evidence="2 3">DSM 45272</strain>
    </source>
</reference>
<dbReference type="RefSeq" id="WP_184898508.1">
    <property type="nucleotide sequence ID" value="NZ_JACHMX010000001.1"/>
</dbReference>
<comment type="caution">
    <text evidence="2">The sequence shown here is derived from an EMBL/GenBank/DDBJ whole genome shotgun (WGS) entry which is preliminary data.</text>
</comment>
<dbReference type="EMBL" id="JACHMX010000001">
    <property type="protein sequence ID" value="MBB5854480.1"/>
    <property type="molecule type" value="Genomic_DNA"/>
</dbReference>
<evidence type="ECO:0000259" key="1">
    <source>
        <dbReference type="Pfam" id="PF24792"/>
    </source>
</evidence>
<dbReference type="Pfam" id="PF24792">
    <property type="entry name" value="DUF7701"/>
    <property type="match status" value="1"/>
</dbReference>
<name>A0A841B6I5_9PSEU</name>